<evidence type="ECO:0000313" key="4">
    <source>
        <dbReference type="Proteomes" id="UP000619078"/>
    </source>
</evidence>
<evidence type="ECO:0000256" key="1">
    <source>
        <dbReference type="SAM" id="MobiDB-lite"/>
    </source>
</evidence>
<accession>A0A926S3N1</accession>
<feature type="chain" id="PRO_5036828851" evidence="2">
    <location>
        <begin position="21"/>
        <end position="504"/>
    </location>
</feature>
<dbReference type="Proteomes" id="UP000619078">
    <property type="component" value="Unassembled WGS sequence"/>
</dbReference>
<organism evidence="3 4">
    <name type="scientific">Mucilaginibacter glaciei</name>
    <dbReference type="NCBI Taxonomy" id="2772109"/>
    <lineage>
        <taxon>Bacteria</taxon>
        <taxon>Pseudomonadati</taxon>
        <taxon>Bacteroidota</taxon>
        <taxon>Sphingobacteriia</taxon>
        <taxon>Sphingobacteriales</taxon>
        <taxon>Sphingobacteriaceae</taxon>
        <taxon>Mucilaginibacter</taxon>
    </lineage>
</organism>
<proteinExistence type="predicted"/>
<feature type="signal peptide" evidence="2">
    <location>
        <begin position="1"/>
        <end position="20"/>
    </location>
</feature>
<gene>
    <name evidence="3" type="ORF">IDJ76_18475</name>
</gene>
<comment type="caution">
    <text evidence="3">The sequence shown here is derived from an EMBL/GenBank/DDBJ whole genome shotgun (WGS) entry which is preliminary data.</text>
</comment>
<sequence>MKNLIITAIVLLWLPAIVQAQTMNMGDTTKIKKSKKISTPVKPAEMKGLKMADTTKKPKASKMSMPIKPDTMKGMKMEDMHKDSSMSGMDMGGMQMNGMSMKMMSNSQSLNLPMTRDGSGTSWLPDASPMYGIMLNSGKWSYMLHGNIALRYTKQDLGDKGSRGGDKFDAPNWFMGMAQRKIGAKGLLHFNLMMSLDRLTEGGGGYPLLFQTGESWKGSPLIDHQHPHDLFSELSASYAYSFSNKTDLSIYVGYPGEPALGPVAFMHRPSAMSNPDAPISHHWSDATHITFGVATVGFRFYDFKIEASSFTGREPNENRFNFDKPRFDSWSGRLNYNPSANWAFQVSHGFIKSPEYLHPEENVYRTTASATYSMPFGDEKTFNATALWGLNKTPEQQGNHSALLEGDVRMKKIAVYGRYEFVQKTTEELVLNPLAYGDNTIFPINAISLGLTYDLAKLGPLNLAAGGQLTYYAADSKLNTLYGKNPMGGQVFLRLYPRMMKMKM</sequence>
<reference evidence="3" key="1">
    <citation type="submission" date="2020-09" db="EMBL/GenBank/DDBJ databases">
        <title>Novel species of Mucilaginibacter isolated from a glacier on the Tibetan Plateau.</title>
        <authorList>
            <person name="Liu Q."/>
            <person name="Xin Y.-H."/>
        </authorList>
    </citation>
    <scope>NUCLEOTIDE SEQUENCE</scope>
    <source>
        <strain evidence="3">ZB1P21</strain>
    </source>
</reference>
<feature type="region of interest" description="Disordered" evidence="1">
    <location>
        <begin position="52"/>
        <end position="73"/>
    </location>
</feature>
<dbReference type="AlphaFoldDB" id="A0A926S3N1"/>
<evidence type="ECO:0000256" key="2">
    <source>
        <dbReference type="SAM" id="SignalP"/>
    </source>
</evidence>
<dbReference type="EMBL" id="JACWMX010000009">
    <property type="protein sequence ID" value="MBD1395097.1"/>
    <property type="molecule type" value="Genomic_DNA"/>
</dbReference>
<keyword evidence="4" id="KW-1185">Reference proteome</keyword>
<name>A0A926S3N1_9SPHI</name>
<keyword evidence="2" id="KW-0732">Signal</keyword>
<protein>
    <submittedName>
        <fullName evidence="3">Uncharacterized protein</fullName>
    </submittedName>
</protein>
<dbReference type="RefSeq" id="WP_191165385.1">
    <property type="nucleotide sequence ID" value="NZ_JACWMX010000009.1"/>
</dbReference>
<evidence type="ECO:0000313" key="3">
    <source>
        <dbReference type="EMBL" id="MBD1395097.1"/>
    </source>
</evidence>